<feature type="coiled-coil region" evidence="3">
    <location>
        <begin position="169"/>
        <end position="285"/>
    </location>
</feature>
<name>A0A090D169_9BACT</name>
<evidence type="ECO:0000256" key="2">
    <source>
        <dbReference type="ARBA" id="ARBA00023054"/>
    </source>
</evidence>
<gene>
    <name evidence="5" type="ORF">CSEC_0821</name>
</gene>
<sequence length="486" mass="54883">MLKKRIQYLSLSLFVGLAITLFGSFSSSHSMEEKEASFSFPAVKRSFSVEVSTVGELEAEKAVTVSSQLKGDRSKLIYLVADGQFVQENDILAKIDPLPFEELVRELEHKYQEQLLLIEANRAFLEREITQIQHENEVAVCETEAARLEIEKIKEGDAPLEISKLNHAVKKSERKCKELSQFLKEIEEQNLVSILGPVEISKVKKQYNEEKETLNAAMAQQDAYVNHSLPSQIKKAEMKLEKALLKKSEVYRQGEYRISKARMAAKQSELAEVSLKQKIEEAKKELLETVIRAPSPGIVVLREEFRGSQRRKPRIGDVLLKNQPLLDLPNLQNMVVKTKVREVDLHKVAVGKPATIEVQAFPSLFLEGNVLSIGVLAQADIFRNTNEKYFEVTIRLNESKDFLRPGMTACATIHSETFDDVLTIPTHSVFRNGNQFFCFKSTLFGGIEKKEITIKEGNNLYAIVQEGLNEGDEVLLNPPEHLIDGA</sequence>
<dbReference type="GO" id="GO:0030313">
    <property type="term" value="C:cell envelope"/>
    <property type="evidence" value="ECO:0007669"/>
    <property type="project" value="UniProtKB-SubCell"/>
</dbReference>
<evidence type="ECO:0000313" key="5">
    <source>
        <dbReference type="EMBL" id="CDR33650.1"/>
    </source>
</evidence>
<evidence type="ECO:0000256" key="3">
    <source>
        <dbReference type="SAM" id="Coils"/>
    </source>
</evidence>
<dbReference type="EMBL" id="CCEJ010000003">
    <property type="protein sequence ID" value="CDR33650.1"/>
    <property type="molecule type" value="Genomic_DNA"/>
</dbReference>
<dbReference type="AlphaFoldDB" id="A0A090D169"/>
<protein>
    <submittedName>
        <fullName evidence="5">RND efflux system, outer membrane lipoprotein</fullName>
    </submittedName>
</protein>
<evidence type="ECO:0000259" key="4">
    <source>
        <dbReference type="Pfam" id="PF25990"/>
    </source>
</evidence>
<keyword evidence="2 3" id="KW-0175">Coiled coil</keyword>
<dbReference type="Gene3D" id="2.40.30.170">
    <property type="match status" value="1"/>
</dbReference>
<accession>A0A090D169</accession>
<dbReference type="eggNOG" id="COG0845">
    <property type="taxonomic scope" value="Bacteria"/>
</dbReference>
<proteinExistence type="predicted"/>
<reference evidence="5" key="1">
    <citation type="submission" date="2013-12" db="EMBL/GenBank/DDBJ databases">
        <authorList>
            <person name="Linke B."/>
        </authorList>
    </citation>
    <scope>NUCLEOTIDE SEQUENCE [LARGE SCALE GENOMIC DNA]</scope>
    <source>
        <strain evidence="5">CRIB-18</strain>
    </source>
</reference>
<dbReference type="PANTHER" id="PTHR32347">
    <property type="entry name" value="EFFLUX SYSTEM COMPONENT YKNX-RELATED"/>
    <property type="match status" value="1"/>
</dbReference>
<evidence type="ECO:0000313" key="6">
    <source>
        <dbReference type="Proteomes" id="UP000031552"/>
    </source>
</evidence>
<dbReference type="Gene3D" id="2.40.420.20">
    <property type="match status" value="1"/>
</dbReference>
<dbReference type="OrthoDB" id="9806939at2"/>
<keyword evidence="6" id="KW-1185">Reference proteome</keyword>
<dbReference type="Proteomes" id="UP000031552">
    <property type="component" value="Unassembled WGS sequence"/>
</dbReference>
<dbReference type="STRING" id="1437425.CSEC_0821"/>
<dbReference type="RefSeq" id="WP_053331758.1">
    <property type="nucleotide sequence ID" value="NZ_CCEJ010000003.1"/>
</dbReference>
<comment type="caution">
    <text evidence="5">The sequence shown here is derived from an EMBL/GenBank/DDBJ whole genome shotgun (WGS) entry which is preliminary data.</text>
</comment>
<reference evidence="5" key="2">
    <citation type="submission" date="2014-09" db="EMBL/GenBank/DDBJ databases">
        <title>Criblamydia sequanensis harbors a mega-plasmid encoding arsenite resistance.</title>
        <authorList>
            <person name="Bertelli C."/>
            <person name="Goesmann A."/>
            <person name="Greub G."/>
        </authorList>
    </citation>
    <scope>NUCLEOTIDE SEQUENCE [LARGE SCALE GENOMIC DNA]</scope>
    <source>
        <strain evidence="5">CRIB-18</strain>
    </source>
</reference>
<evidence type="ECO:0000256" key="1">
    <source>
        <dbReference type="ARBA" id="ARBA00004196"/>
    </source>
</evidence>
<dbReference type="Pfam" id="PF25990">
    <property type="entry name" value="Beta-barrel_YknX"/>
    <property type="match status" value="1"/>
</dbReference>
<dbReference type="InterPro" id="IPR050465">
    <property type="entry name" value="UPF0194_transport"/>
</dbReference>
<feature type="domain" description="YknX-like beta-barrel" evidence="4">
    <location>
        <begin position="334"/>
        <end position="413"/>
    </location>
</feature>
<dbReference type="PANTHER" id="PTHR32347:SF23">
    <property type="entry name" value="BLL5650 PROTEIN"/>
    <property type="match status" value="1"/>
</dbReference>
<dbReference type="InterPro" id="IPR058636">
    <property type="entry name" value="Beta-barrel_YknX"/>
</dbReference>
<organism evidence="5 6">
    <name type="scientific">Candidatus Criblamydia sequanensis CRIB-18</name>
    <dbReference type="NCBI Taxonomy" id="1437425"/>
    <lineage>
        <taxon>Bacteria</taxon>
        <taxon>Pseudomonadati</taxon>
        <taxon>Chlamydiota</taxon>
        <taxon>Chlamydiia</taxon>
        <taxon>Parachlamydiales</taxon>
        <taxon>Candidatus Criblamydiaceae</taxon>
        <taxon>Candidatus Criblamydia</taxon>
    </lineage>
</organism>
<comment type="subcellular location">
    <subcellularLocation>
        <location evidence="1">Cell envelope</location>
    </subcellularLocation>
</comment>
<keyword evidence="5" id="KW-0449">Lipoprotein</keyword>